<keyword evidence="1" id="KW-0479">Metal-binding</keyword>
<dbReference type="Pfam" id="PF12906">
    <property type="entry name" value="RINGv"/>
    <property type="match status" value="1"/>
</dbReference>
<dbReference type="InterPro" id="IPR011016">
    <property type="entry name" value="Znf_RING-CH"/>
</dbReference>
<keyword evidence="6" id="KW-1185">Reference proteome</keyword>
<dbReference type="GO" id="GO:0016567">
    <property type="term" value="P:protein ubiquitination"/>
    <property type="evidence" value="ECO:0007669"/>
    <property type="project" value="TreeGrafter"/>
</dbReference>
<dbReference type="InterPro" id="IPR033275">
    <property type="entry name" value="MARCH-like"/>
</dbReference>
<comment type="caution">
    <text evidence="5">The sequence shown here is derived from an EMBL/GenBank/DDBJ whole genome shotgun (WGS) entry which is preliminary data.</text>
</comment>
<protein>
    <recommendedName>
        <fullName evidence="4">RING-CH-type domain-containing protein</fullName>
    </recommendedName>
</protein>
<dbReference type="GO" id="GO:0004842">
    <property type="term" value="F:ubiquitin-protein transferase activity"/>
    <property type="evidence" value="ECO:0007669"/>
    <property type="project" value="TreeGrafter"/>
</dbReference>
<dbReference type="STRING" id="52838.A0A4S8IVS0"/>
<evidence type="ECO:0000256" key="2">
    <source>
        <dbReference type="ARBA" id="ARBA00022771"/>
    </source>
</evidence>
<keyword evidence="2" id="KW-0863">Zinc-finger</keyword>
<evidence type="ECO:0000256" key="1">
    <source>
        <dbReference type="ARBA" id="ARBA00022723"/>
    </source>
</evidence>
<dbReference type="SMART" id="SM00744">
    <property type="entry name" value="RINGv"/>
    <property type="match status" value="1"/>
</dbReference>
<reference evidence="5 6" key="1">
    <citation type="journal article" date="2019" name="Nat. Plants">
        <title>Genome sequencing of Musa balbisiana reveals subgenome evolution and function divergence in polyploid bananas.</title>
        <authorList>
            <person name="Yao X."/>
        </authorList>
    </citation>
    <scope>NUCLEOTIDE SEQUENCE [LARGE SCALE GENOMIC DNA]</scope>
    <source>
        <strain evidence="6">cv. DH-PKW</strain>
        <tissue evidence="5">Leaves</tissue>
    </source>
</reference>
<name>A0A4S8IVS0_MUSBA</name>
<proteinExistence type="predicted"/>
<dbReference type="PANTHER" id="PTHR23012:SF174">
    <property type="entry name" value="OS01G0121200 PROTEIN"/>
    <property type="match status" value="1"/>
</dbReference>
<accession>A0A4S8IVS0</accession>
<dbReference type="GO" id="GO:0008270">
    <property type="term" value="F:zinc ion binding"/>
    <property type="evidence" value="ECO:0007669"/>
    <property type="project" value="UniProtKB-KW"/>
</dbReference>
<evidence type="ECO:0000313" key="6">
    <source>
        <dbReference type="Proteomes" id="UP000317650"/>
    </source>
</evidence>
<dbReference type="Gene3D" id="3.30.40.10">
    <property type="entry name" value="Zinc/RING finger domain, C3HC4 (zinc finger)"/>
    <property type="match status" value="1"/>
</dbReference>
<gene>
    <name evidence="5" type="ORF">C4D60_Mb10t05660</name>
</gene>
<evidence type="ECO:0000313" key="5">
    <source>
        <dbReference type="EMBL" id="THU52599.1"/>
    </source>
</evidence>
<dbReference type="PANTHER" id="PTHR23012">
    <property type="entry name" value="RING/FYVE/PHD ZINC FINGER DOMAIN-CONTAINING"/>
    <property type="match status" value="1"/>
</dbReference>
<keyword evidence="3" id="KW-0862">Zinc</keyword>
<dbReference type="GO" id="GO:0016020">
    <property type="term" value="C:membrane"/>
    <property type="evidence" value="ECO:0007669"/>
    <property type="project" value="TreeGrafter"/>
</dbReference>
<dbReference type="InterPro" id="IPR013083">
    <property type="entry name" value="Znf_RING/FYVE/PHD"/>
</dbReference>
<evidence type="ECO:0000256" key="3">
    <source>
        <dbReference type="ARBA" id="ARBA00022833"/>
    </source>
</evidence>
<evidence type="ECO:0000259" key="4">
    <source>
        <dbReference type="SMART" id="SM00744"/>
    </source>
</evidence>
<sequence>MHRHLFLCSRLFAISLPSARIIIQIPPSTSSSPSLLLPVIRLHMFLVFLGLCCPRRKEKEREKATETRTKSAIPSNSFLPRVRGFFSFQVFFLLCGFYRTQVCSLPTLLSLICGFLLSRYRAPCSVFLSDSKTMGDHLALVVDDLLAKPTLEAAAGNRKHAYVDTNTTSSSADPAASAKLKECRICHEEDHDSNMEIPCSCRGSLKATKLCQI</sequence>
<dbReference type="Proteomes" id="UP000317650">
    <property type="component" value="Chromosome 10"/>
</dbReference>
<organism evidence="5 6">
    <name type="scientific">Musa balbisiana</name>
    <name type="common">Banana</name>
    <dbReference type="NCBI Taxonomy" id="52838"/>
    <lineage>
        <taxon>Eukaryota</taxon>
        <taxon>Viridiplantae</taxon>
        <taxon>Streptophyta</taxon>
        <taxon>Embryophyta</taxon>
        <taxon>Tracheophyta</taxon>
        <taxon>Spermatophyta</taxon>
        <taxon>Magnoliopsida</taxon>
        <taxon>Liliopsida</taxon>
        <taxon>Zingiberales</taxon>
        <taxon>Musaceae</taxon>
        <taxon>Musa</taxon>
    </lineage>
</organism>
<feature type="domain" description="RING-CH-type" evidence="4">
    <location>
        <begin position="182"/>
        <end position="212"/>
    </location>
</feature>
<dbReference type="EMBL" id="PYDT01000008">
    <property type="protein sequence ID" value="THU52599.1"/>
    <property type="molecule type" value="Genomic_DNA"/>
</dbReference>
<dbReference type="AlphaFoldDB" id="A0A4S8IVS0"/>